<dbReference type="InterPro" id="IPR044095">
    <property type="entry name" value="ADCK2_dom"/>
</dbReference>
<proteinExistence type="inferred from homology"/>
<reference evidence="3 4" key="1">
    <citation type="journal article" date="2014" name="Nat. Commun.">
        <title>Molecular traces of alternative social organization in a termite genome.</title>
        <authorList>
            <person name="Terrapon N."/>
            <person name="Li C."/>
            <person name="Robertson H.M."/>
            <person name="Ji L."/>
            <person name="Meng X."/>
            <person name="Booth W."/>
            <person name="Chen Z."/>
            <person name="Childers C.P."/>
            <person name="Glastad K.M."/>
            <person name="Gokhale K."/>
            <person name="Gowin J."/>
            <person name="Gronenberg W."/>
            <person name="Hermansen R.A."/>
            <person name="Hu H."/>
            <person name="Hunt B.G."/>
            <person name="Huylmans A.K."/>
            <person name="Khalil S.M."/>
            <person name="Mitchell R.D."/>
            <person name="Munoz-Torres M.C."/>
            <person name="Mustard J.A."/>
            <person name="Pan H."/>
            <person name="Reese J.T."/>
            <person name="Scharf M.E."/>
            <person name="Sun F."/>
            <person name="Vogel H."/>
            <person name="Xiao J."/>
            <person name="Yang W."/>
            <person name="Yang Z."/>
            <person name="Yang Z."/>
            <person name="Zhou J."/>
            <person name="Zhu J."/>
            <person name="Brent C.S."/>
            <person name="Elsik C.G."/>
            <person name="Goodisman M.A."/>
            <person name="Liberles D.A."/>
            <person name="Roe R.M."/>
            <person name="Vargo E.L."/>
            <person name="Vilcinskas A."/>
            <person name="Wang J."/>
            <person name="Bornberg-Bauer E."/>
            <person name="Korb J."/>
            <person name="Zhang G."/>
            <person name="Liebig J."/>
        </authorList>
    </citation>
    <scope>NUCLEOTIDE SEQUENCE [LARGE SCALE GENOMIC DNA]</scope>
    <source>
        <tissue evidence="3">Whole organism</tissue>
    </source>
</reference>
<protein>
    <submittedName>
        <fullName evidence="3">Putative aarF domain-containing protein kinase 2</fullName>
    </submittedName>
</protein>
<evidence type="ECO:0000259" key="2">
    <source>
        <dbReference type="Pfam" id="PF03109"/>
    </source>
</evidence>
<dbReference type="GO" id="GO:0005739">
    <property type="term" value="C:mitochondrion"/>
    <property type="evidence" value="ECO:0007669"/>
    <property type="project" value="TreeGrafter"/>
</dbReference>
<evidence type="ECO:0000256" key="1">
    <source>
        <dbReference type="ARBA" id="ARBA00009670"/>
    </source>
</evidence>
<dbReference type="Pfam" id="PF03109">
    <property type="entry name" value="ABC1"/>
    <property type="match status" value="1"/>
</dbReference>
<dbReference type="InterPro" id="IPR004147">
    <property type="entry name" value="ABC1_dom"/>
</dbReference>
<dbReference type="PANTHER" id="PTHR45890">
    <property type="entry name" value="AARF DOMAIN CONTAINING KINASE 2 (PREDICTED)"/>
    <property type="match status" value="1"/>
</dbReference>
<name>A0A067RHS4_ZOONE</name>
<dbReference type="SUPFAM" id="SSF56112">
    <property type="entry name" value="Protein kinase-like (PK-like)"/>
    <property type="match status" value="1"/>
</dbReference>
<dbReference type="PANTHER" id="PTHR45890:SF1">
    <property type="entry name" value="AARF DOMAIN CONTAINING KINASE 2"/>
    <property type="match status" value="1"/>
</dbReference>
<dbReference type="GO" id="GO:0016301">
    <property type="term" value="F:kinase activity"/>
    <property type="evidence" value="ECO:0007669"/>
    <property type="project" value="UniProtKB-KW"/>
</dbReference>
<dbReference type="InParanoid" id="A0A067RHS4"/>
<dbReference type="Proteomes" id="UP000027135">
    <property type="component" value="Unassembled WGS sequence"/>
</dbReference>
<dbReference type="eggNOG" id="KOG1236">
    <property type="taxonomic scope" value="Eukaryota"/>
</dbReference>
<dbReference type="AlphaFoldDB" id="A0A067RHS4"/>
<evidence type="ECO:0000313" key="3">
    <source>
        <dbReference type="EMBL" id="KDR23352.1"/>
    </source>
</evidence>
<sequence length="378" mass="42319">LELSGPIFVKLGQWASTRKDLFTEELCCCLAKLQRRTSAHSWYYTKRSLERAFGPHWKSIFVKFDNKEPVGSGCCAQVYKAWIDPEALTAYDGIGPCNEDYADSLFVEDKSRVYLSIFVVGVPLGQILRDLFIMKVVASAVTWILPSLKWLSLVDCVQDFKQLMEAQVDFCVEAHNLKHFAENFDGVESVRFPKPLCSLVRPHVLVETYEEGEPLQHYVTGRSSSLVNARLAELGINTVFKMVFEDNFAHGDLHPGNILVREKDASDVKQQKFWSRLISKSVTYPVTIVILDCGIIASLDDHGKQCLKGVFKAVANGDIDVSTIMTSLFSTMIEHKVKLDGSFSSIILAIMVVEGLGKSLDPTIDIIQKARPFLLTSL</sequence>
<accession>A0A067RHS4</accession>
<feature type="domain" description="ABC1 atypical kinase-like" evidence="2">
    <location>
        <begin position="126"/>
        <end position="319"/>
    </location>
</feature>
<keyword evidence="3" id="KW-0808">Transferase</keyword>
<dbReference type="InterPro" id="IPR011009">
    <property type="entry name" value="Kinase-like_dom_sf"/>
</dbReference>
<keyword evidence="3" id="KW-0418">Kinase</keyword>
<organism evidence="3 4">
    <name type="scientific">Zootermopsis nevadensis</name>
    <name type="common">Dampwood termite</name>
    <dbReference type="NCBI Taxonomy" id="136037"/>
    <lineage>
        <taxon>Eukaryota</taxon>
        <taxon>Metazoa</taxon>
        <taxon>Ecdysozoa</taxon>
        <taxon>Arthropoda</taxon>
        <taxon>Hexapoda</taxon>
        <taxon>Insecta</taxon>
        <taxon>Pterygota</taxon>
        <taxon>Neoptera</taxon>
        <taxon>Polyneoptera</taxon>
        <taxon>Dictyoptera</taxon>
        <taxon>Blattodea</taxon>
        <taxon>Blattoidea</taxon>
        <taxon>Termitoidae</taxon>
        <taxon>Termopsidae</taxon>
        <taxon>Zootermopsis</taxon>
    </lineage>
</organism>
<dbReference type="InterPro" id="IPR052402">
    <property type="entry name" value="ADCK_kinase"/>
</dbReference>
<dbReference type="EMBL" id="KK852463">
    <property type="protein sequence ID" value="KDR23352.1"/>
    <property type="molecule type" value="Genomic_DNA"/>
</dbReference>
<dbReference type="CDD" id="cd13971">
    <property type="entry name" value="ADCK2-like"/>
    <property type="match status" value="1"/>
</dbReference>
<dbReference type="OMA" id="CWIKFGQ"/>
<comment type="similarity">
    <text evidence="1">Belongs to the protein kinase superfamily. ADCK protein kinase family.</text>
</comment>
<dbReference type="STRING" id="136037.A0A067RHS4"/>
<keyword evidence="4" id="KW-1185">Reference proteome</keyword>
<feature type="non-terminal residue" evidence="3">
    <location>
        <position position="1"/>
    </location>
</feature>
<gene>
    <name evidence="3" type="ORF">L798_05313</name>
</gene>
<evidence type="ECO:0000313" key="4">
    <source>
        <dbReference type="Proteomes" id="UP000027135"/>
    </source>
</evidence>